<protein>
    <submittedName>
        <fullName evidence="2">Uncharacterized protein</fullName>
    </submittedName>
</protein>
<sequence length="95" mass="10555">MKALSIFQVVVVQSQEPSHRQNTQHRSSEALHQLPTQFPGRAESGAQPGFGATERQKETGDPYLLAHHASGCQRRVPTDRPKSDQQLPKDNSPNE</sequence>
<gene>
    <name evidence="2" type="ORF">PGTUg99_034443</name>
</gene>
<evidence type="ECO:0000256" key="1">
    <source>
        <dbReference type="SAM" id="MobiDB-lite"/>
    </source>
</evidence>
<evidence type="ECO:0000313" key="3">
    <source>
        <dbReference type="Proteomes" id="UP000325313"/>
    </source>
</evidence>
<dbReference type="AlphaFoldDB" id="A0A5B0RWF6"/>
<feature type="region of interest" description="Disordered" evidence="1">
    <location>
        <begin position="13"/>
        <end position="95"/>
    </location>
</feature>
<name>A0A5B0RWF6_PUCGR</name>
<accession>A0A5B0RWF6</accession>
<comment type="caution">
    <text evidence="2">The sequence shown here is derived from an EMBL/GenBank/DDBJ whole genome shotgun (WGS) entry which is preliminary data.</text>
</comment>
<proteinExistence type="predicted"/>
<feature type="compositionally biased region" description="Polar residues" evidence="1">
    <location>
        <begin position="84"/>
        <end position="95"/>
    </location>
</feature>
<dbReference type="EMBL" id="VDEP01000136">
    <property type="protein sequence ID" value="KAA1129688.1"/>
    <property type="molecule type" value="Genomic_DNA"/>
</dbReference>
<organism evidence="2 3">
    <name type="scientific">Puccinia graminis f. sp. tritici</name>
    <dbReference type="NCBI Taxonomy" id="56615"/>
    <lineage>
        <taxon>Eukaryota</taxon>
        <taxon>Fungi</taxon>
        <taxon>Dikarya</taxon>
        <taxon>Basidiomycota</taxon>
        <taxon>Pucciniomycotina</taxon>
        <taxon>Pucciniomycetes</taxon>
        <taxon>Pucciniales</taxon>
        <taxon>Pucciniaceae</taxon>
        <taxon>Puccinia</taxon>
    </lineage>
</organism>
<reference evidence="2 3" key="1">
    <citation type="submission" date="2019-05" db="EMBL/GenBank/DDBJ databases">
        <title>Emergence of the Ug99 lineage of the wheat stem rust pathogen through somatic hybridization.</title>
        <authorList>
            <person name="Li F."/>
            <person name="Upadhyaya N.M."/>
            <person name="Sperschneider J."/>
            <person name="Matny O."/>
            <person name="Nguyen-Phuc H."/>
            <person name="Mago R."/>
            <person name="Raley C."/>
            <person name="Miller M.E."/>
            <person name="Silverstein K.A.T."/>
            <person name="Henningsen E."/>
            <person name="Hirsch C.D."/>
            <person name="Visser B."/>
            <person name="Pretorius Z.A."/>
            <person name="Steffenson B.J."/>
            <person name="Schwessinger B."/>
            <person name="Dodds P.N."/>
            <person name="Figueroa M."/>
        </authorList>
    </citation>
    <scope>NUCLEOTIDE SEQUENCE [LARGE SCALE GENOMIC DNA]</scope>
    <source>
        <strain evidence="2 3">Ug99</strain>
    </source>
</reference>
<dbReference type="Proteomes" id="UP000325313">
    <property type="component" value="Unassembled WGS sequence"/>
</dbReference>
<feature type="compositionally biased region" description="Polar residues" evidence="1">
    <location>
        <begin position="13"/>
        <end position="25"/>
    </location>
</feature>
<evidence type="ECO:0000313" key="2">
    <source>
        <dbReference type="EMBL" id="KAA1129688.1"/>
    </source>
</evidence>